<keyword evidence="4" id="KW-1185">Reference proteome</keyword>
<feature type="compositionally biased region" description="Basic and acidic residues" evidence="1">
    <location>
        <begin position="195"/>
        <end position="214"/>
    </location>
</feature>
<proteinExistence type="predicted"/>
<protein>
    <submittedName>
        <fullName evidence="3">Uncharacterized protein</fullName>
    </submittedName>
</protein>
<evidence type="ECO:0000256" key="1">
    <source>
        <dbReference type="SAM" id="MobiDB-lite"/>
    </source>
</evidence>
<dbReference type="EMBL" id="PDND01000216">
    <property type="protein sequence ID" value="PGH29725.1"/>
    <property type="molecule type" value="Genomic_DNA"/>
</dbReference>
<feature type="region of interest" description="Disordered" evidence="1">
    <location>
        <begin position="49"/>
        <end position="68"/>
    </location>
</feature>
<dbReference type="VEuPathDB" id="FungiDB:EMCG_04291"/>
<accession>A0A2B7Z809</accession>
<keyword evidence="2" id="KW-0472">Membrane</keyword>
<keyword evidence="2" id="KW-0812">Transmembrane</keyword>
<name>A0A2B7Z809_9EURO</name>
<sequence>MRWFLVIIIIVLFLVIAYLAWIAFSHFRARRSGLPPPPLTSYIPFTSAFSSSSPQHRRDNSYPNPSSGGIGHWFRDKWDTVRNRRTARGAYEVPLDPGAGAGGHHRGDAGAGPGAGGMGYGGGGYAHDEIWDSRVGEGGYGGAGRTYYEEQELGMSRPGAGSGPYDMGGRAEAGVSASAGARVVPTTSTITVDLHAGEPEQEVERGRSRSREPSFGRQGGENPFADDAESSQLRDVNSRPEVGGERTAAGNGATAPVKRVRSTDRRSAFRESL</sequence>
<feature type="region of interest" description="Disordered" evidence="1">
    <location>
        <begin position="189"/>
        <end position="273"/>
    </location>
</feature>
<evidence type="ECO:0000313" key="3">
    <source>
        <dbReference type="EMBL" id="PGH29725.1"/>
    </source>
</evidence>
<reference evidence="3 4" key="1">
    <citation type="submission" date="2017-10" db="EMBL/GenBank/DDBJ databases">
        <title>Comparative genomics in systemic dimorphic fungi from Ajellomycetaceae.</title>
        <authorList>
            <person name="Munoz J.F."/>
            <person name="Mcewen J.G."/>
            <person name="Clay O.K."/>
            <person name="Cuomo C.A."/>
        </authorList>
    </citation>
    <scope>NUCLEOTIDE SEQUENCE [LARGE SCALE GENOMIC DNA]</scope>
    <source>
        <strain evidence="3 4">UAMH4076</strain>
    </source>
</reference>
<keyword evidence="2" id="KW-1133">Transmembrane helix</keyword>
<evidence type="ECO:0000313" key="4">
    <source>
        <dbReference type="Proteomes" id="UP000226031"/>
    </source>
</evidence>
<organism evidence="3 4">
    <name type="scientific">[Emmonsia] crescens</name>
    <dbReference type="NCBI Taxonomy" id="73230"/>
    <lineage>
        <taxon>Eukaryota</taxon>
        <taxon>Fungi</taxon>
        <taxon>Dikarya</taxon>
        <taxon>Ascomycota</taxon>
        <taxon>Pezizomycotina</taxon>
        <taxon>Eurotiomycetes</taxon>
        <taxon>Eurotiomycetidae</taxon>
        <taxon>Onygenales</taxon>
        <taxon>Ajellomycetaceae</taxon>
        <taxon>Emergomyces</taxon>
    </lineage>
</organism>
<evidence type="ECO:0000256" key="2">
    <source>
        <dbReference type="SAM" id="Phobius"/>
    </source>
</evidence>
<comment type="caution">
    <text evidence="3">The sequence shown here is derived from an EMBL/GenBank/DDBJ whole genome shotgun (WGS) entry which is preliminary data.</text>
</comment>
<dbReference type="AlphaFoldDB" id="A0A2B7Z809"/>
<feature type="transmembrane region" description="Helical" evidence="2">
    <location>
        <begin position="6"/>
        <end position="24"/>
    </location>
</feature>
<feature type="compositionally biased region" description="Basic and acidic residues" evidence="1">
    <location>
        <begin position="261"/>
        <end position="273"/>
    </location>
</feature>
<gene>
    <name evidence="3" type="ORF">GX50_07508</name>
</gene>
<feature type="region of interest" description="Disordered" evidence="1">
    <location>
        <begin position="92"/>
        <end position="113"/>
    </location>
</feature>
<dbReference type="Proteomes" id="UP000226031">
    <property type="component" value="Unassembled WGS sequence"/>
</dbReference>
<dbReference type="STRING" id="73230.A0A2B7Z809"/>